<dbReference type="KEGG" id="ntg:NSCAC_1425"/>
<dbReference type="PANTHER" id="PTHR11265:SF0">
    <property type="entry name" value="12S RRNA N4-METHYLCYTIDINE METHYLTRANSFERASE"/>
    <property type="match status" value="1"/>
</dbReference>
<dbReference type="AlphaFoldDB" id="A0A7G1QB16"/>
<keyword evidence="2 6" id="KW-0698">rRNA processing</keyword>
<keyword evidence="9" id="KW-1185">Reference proteome</keyword>
<dbReference type="SUPFAM" id="SSF53335">
    <property type="entry name" value="S-adenosyl-L-methionine-dependent methyltransferases"/>
    <property type="match status" value="1"/>
</dbReference>
<dbReference type="InterPro" id="IPR002903">
    <property type="entry name" value="RsmH"/>
</dbReference>
<feature type="binding site" evidence="6">
    <location>
        <begin position="35"/>
        <end position="37"/>
    </location>
    <ligand>
        <name>S-adenosyl-L-methionine</name>
        <dbReference type="ChEBI" id="CHEBI:59789"/>
    </ligand>
</feature>
<evidence type="ECO:0000313" key="9">
    <source>
        <dbReference type="Proteomes" id="UP000516072"/>
    </source>
</evidence>
<keyword evidence="3 6" id="KW-0489">Methyltransferase</keyword>
<comment type="catalytic activity">
    <reaction evidence="6">
        <text>cytidine(1402) in 16S rRNA + S-adenosyl-L-methionine = N(4)-methylcytidine(1402) in 16S rRNA + S-adenosyl-L-homocysteine + H(+)</text>
        <dbReference type="Rhea" id="RHEA:42928"/>
        <dbReference type="Rhea" id="RHEA-COMP:10286"/>
        <dbReference type="Rhea" id="RHEA-COMP:10287"/>
        <dbReference type="ChEBI" id="CHEBI:15378"/>
        <dbReference type="ChEBI" id="CHEBI:57856"/>
        <dbReference type="ChEBI" id="CHEBI:59789"/>
        <dbReference type="ChEBI" id="CHEBI:74506"/>
        <dbReference type="ChEBI" id="CHEBI:82748"/>
        <dbReference type="EC" id="2.1.1.199"/>
    </reaction>
</comment>
<evidence type="ECO:0000256" key="2">
    <source>
        <dbReference type="ARBA" id="ARBA00022552"/>
    </source>
</evidence>
<evidence type="ECO:0000313" key="8">
    <source>
        <dbReference type="EMBL" id="CAB1276948.1"/>
    </source>
</evidence>
<evidence type="ECO:0000256" key="6">
    <source>
        <dbReference type="HAMAP-Rule" id="MF_01007"/>
    </source>
</evidence>
<dbReference type="InterPro" id="IPR029063">
    <property type="entry name" value="SAM-dependent_MTases_sf"/>
</dbReference>
<proteinExistence type="inferred from homology"/>
<feature type="binding site" evidence="6">
    <location>
        <position position="55"/>
    </location>
    <ligand>
        <name>S-adenosyl-L-methionine</name>
        <dbReference type="ChEBI" id="CHEBI:59789"/>
    </ligand>
</feature>
<dbReference type="InterPro" id="IPR023397">
    <property type="entry name" value="SAM-dep_MeTrfase_MraW_recog"/>
</dbReference>
<dbReference type="EC" id="2.1.1.199" evidence="6"/>
<keyword evidence="6" id="KW-0963">Cytoplasm</keyword>
<evidence type="ECO:0000256" key="5">
    <source>
        <dbReference type="ARBA" id="ARBA00022691"/>
    </source>
</evidence>
<dbReference type="Proteomes" id="UP000516072">
    <property type="component" value="Chromosome"/>
</dbReference>
<feature type="binding site" evidence="6">
    <location>
        <position position="81"/>
    </location>
    <ligand>
        <name>S-adenosyl-L-methionine</name>
        <dbReference type="ChEBI" id="CHEBI:59789"/>
    </ligand>
</feature>
<protein>
    <recommendedName>
        <fullName evidence="6">Ribosomal RNA small subunit methyltransferase H</fullName>
        <ecNumber evidence="6">2.1.1.199</ecNumber>
    </recommendedName>
    <alternativeName>
        <fullName evidence="6">16S rRNA m(4)C1402 methyltransferase</fullName>
    </alternativeName>
    <alternativeName>
        <fullName evidence="6">rRNA (cytosine-N(4)-)-methyltransferase RsmH</fullName>
    </alternativeName>
</protein>
<comment type="subcellular location">
    <subcellularLocation>
        <location evidence="6">Cytoplasm</location>
    </subcellularLocation>
</comment>
<keyword evidence="4 6" id="KW-0808">Transferase</keyword>
<evidence type="ECO:0000256" key="4">
    <source>
        <dbReference type="ARBA" id="ARBA00022679"/>
    </source>
</evidence>
<name>A0A7G1QB16_9GAMM</name>
<evidence type="ECO:0000256" key="1">
    <source>
        <dbReference type="ARBA" id="ARBA00010396"/>
    </source>
</evidence>
<keyword evidence="5 6" id="KW-0949">S-adenosyl-L-methionine</keyword>
<feature type="binding site" evidence="6">
    <location>
        <position position="110"/>
    </location>
    <ligand>
        <name>S-adenosyl-L-methionine</name>
        <dbReference type="ChEBI" id="CHEBI:59789"/>
    </ligand>
</feature>
<dbReference type="RefSeq" id="WP_197744105.1">
    <property type="nucleotide sequence ID" value="NZ_LR778175.1"/>
</dbReference>
<dbReference type="Gene3D" id="3.40.50.150">
    <property type="entry name" value="Vaccinia Virus protein VP39"/>
    <property type="match status" value="1"/>
</dbReference>
<dbReference type="NCBIfam" id="TIGR00006">
    <property type="entry name" value="16S rRNA (cytosine(1402)-N(4))-methyltransferase RsmH"/>
    <property type="match status" value="1"/>
</dbReference>
<gene>
    <name evidence="8" type="primary">mraW</name>
    <name evidence="6" type="synonym">rsmH</name>
    <name evidence="8" type="ORF">NSCAC_1425</name>
</gene>
<comment type="function">
    <text evidence="6">Specifically methylates the N4 position of cytidine in position 1402 (C1402) of 16S rRNA.</text>
</comment>
<accession>A0A7G1QB16</accession>
<dbReference type="Gene3D" id="1.10.150.170">
    <property type="entry name" value="Putative methyltransferase TM0872, insert domain"/>
    <property type="match status" value="1"/>
</dbReference>
<dbReference type="GO" id="GO:0070475">
    <property type="term" value="P:rRNA base methylation"/>
    <property type="evidence" value="ECO:0007669"/>
    <property type="project" value="UniProtKB-UniRule"/>
</dbReference>
<dbReference type="SUPFAM" id="SSF81799">
    <property type="entry name" value="Putative methyltransferase TM0872, insert domain"/>
    <property type="match status" value="1"/>
</dbReference>
<dbReference type="GO" id="GO:0005737">
    <property type="term" value="C:cytoplasm"/>
    <property type="evidence" value="ECO:0007669"/>
    <property type="project" value="UniProtKB-SubCell"/>
</dbReference>
<sequence>MEGNSTHQPVLLFESIHALNIQENGIYIDATFGRGGHSRAILAKLSPKGKLLAIDKDPEAIAVGQILAQQDERFSIIHAPISSLEKIVVGMGWSHKVHGILFDLGVSSPQLDNPGRGFSFLHPGPLDMRMDCENGQSAGEWLAQAEESEISDVLKKYGEERYAQRIARAITNARNTQKLINTQQLAQIISQANPRWEKKKHPATRSFQAIRIFINRELEELYSALEQVKSVLAVRGHLAIISFHSLEDRIVKQFFKKNSQNGNTYLPSYLPITENQQQSPTFQILGKPIVPNLDETTRNPRSRSAKLRVAQKMAHHSP</sequence>
<dbReference type="HAMAP" id="MF_01007">
    <property type="entry name" value="16SrRNA_methyltr_H"/>
    <property type="match status" value="1"/>
</dbReference>
<dbReference type="GO" id="GO:0071424">
    <property type="term" value="F:rRNA (cytosine-N4-)-methyltransferase activity"/>
    <property type="evidence" value="ECO:0007669"/>
    <property type="project" value="UniProtKB-UniRule"/>
</dbReference>
<reference evidence="8 9" key="1">
    <citation type="submission" date="2020-03" db="EMBL/GenBank/DDBJ databases">
        <authorList>
            <person name="Picone N."/>
        </authorList>
    </citation>
    <scope>NUCLEOTIDE SEQUENCE [LARGE SCALE GENOMIC DNA]</scope>
    <source>
        <strain evidence="8">NSCAC1</strain>
    </source>
</reference>
<dbReference type="EMBL" id="LR778175">
    <property type="protein sequence ID" value="CAB1276948.1"/>
    <property type="molecule type" value="Genomic_DNA"/>
</dbReference>
<evidence type="ECO:0000256" key="7">
    <source>
        <dbReference type="SAM" id="MobiDB-lite"/>
    </source>
</evidence>
<feature type="region of interest" description="Disordered" evidence="7">
    <location>
        <begin position="292"/>
        <end position="318"/>
    </location>
</feature>
<dbReference type="PANTHER" id="PTHR11265">
    <property type="entry name" value="S-ADENOSYL-METHYLTRANSFERASE MRAW"/>
    <property type="match status" value="1"/>
</dbReference>
<organism evidence="8 9">
    <name type="scientific">Candidatus Nitrosacidococcus tergens</name>
    <dbReference type="NCBI Taxonomy" id="553981"/>
    <lineage>
        <taxon>Bacteria</taxon>
        <taxon>Pseudomonadati</taxon>
        <taxon>Pseudomonadota</taxon>
        <taxon>Gammaproteobacteria</taxon>
        <taxon>Chromatiales</taxon>
        <taxon>Chromatiaceae</taxon>
        <taxon>Candidatus Nitrosacidococcus</taxon>
    </lineage>
</organism>
<comment type="similarity">
    <text evidence="1 6">Belongs to the methyltransferase superfamily. RsmH family.</text>
</comment>
<feature type="binding site" evidence="6">
    <location>
        <position position="103"/>
    </location>
    <ligand>
        <name>S-adenosyl-L-methionine</name>
        <dbReference type="ChEBI" id="CHEBI:59789"/>
    </ligand>
</feature>
<dbReference type="PIRSF" id="PIRSF004486">
    <property type="entry name" value="MraW"/>
    <property type="match status" value="1"/>
</dbReference>
<dbReference type="Pfam" id="PF01795">
    <property type="entry name" value="Methyltransf_5"/>
    <property type="match status" value="1"/>
</dbReference>
<evidence type="ECO:0000256" key="3">
    <source>
        <dbReference type="ARBA" id="ARBA00022603"/>
    </source>
</evidence>